<gene>
    <name evidence="6" type="ORF">DW084_16030</name>
</gene>
<evidence type="ECO:0000256" key="4">
    <source>
        <dbReference type="ARBA" id="ARBA00022840"/>
    </source>
</evidence>
<reference evidence="6 7" key="1">
    <citation type="submission" date="2018-08" db="EMBL/GenBank/DDBJ databases">
        <title>A genome reference for cultivated species of the human gut microbiota.</title>
        <authorList>
            <person name="Zou Y."/>
            <person name="Xue W."/>
            <person name="Luo G."/>
        </authorList>
    </citation>
    <scope>NUCLEOTIDE SEQUENCE [LARGE SCALE GENOMIC DNA]</scope>
    <source>
        <strain evidence="6 7">AF48-16</strain>
    </source>
</reference>
<dbReference type="EMBL" id="QRMZ01000027">
    <property type="protein sequence ID" value="RHK04569.1"/>
    <property type="molecule type" value="Genomic_DNA"/>
</dbReference>
<dbReference type="Pfam" id="PF00005">
    <property type="entry name" value="ABC_tran"/>
    <property type="match status" value="1"/>
</dbReference>
<sequence length="313" mass="35034">MDTHVKKKMLHVKHLQKSFKDKTVLKEVTFDVTPGEVFVLLGSNGAGKTTLVKILSTILPFDQGTALIDGINLTKDPAAIREKISLTGQFSAVDQELTGRENLLMIAALRHVKNKQLIVQQLLERFDLVDASNRLVKNYSGGMRRRLDIAMSFIGEPDLLFLDEPTTGLDPQNRLATWHMIKEIAAQGRTIFLTTQYLEEAEFLADQVAILHEGKIILKGTPTEVKALHPSQTMEISVLTKEHLQTVRQHLSDFPLQVNESSLSLAFPVSQDFQHSFTLLQELNQLPITITSFNQKNASLEDIFLTLVQGGNQ</sequence>
<keyword evidence="4 6" id="KW-0067">ATP-binding</keyword>
<dbReference type="Proteomes" id="UP000286288">
    <property type="component" value="Unassembled WGS sequence"/>
</dbReference>
<dbReference type="InterPro" id="IPR003593">
    <property type="entry name" value="AAA+_ATPase"/>
</dbReference>
<dbReference type="PROSITE" id="PS00211">
    <property type="entry name" value="ABC_TRANSPORTER_1"/>
    <property type="match status" value="1"/>
</dbReference>
<dbReference type="Gene3D" id="3.40.50.300">
    <property type="entry name" value="P-loop containing nucleotide triphosphate hydrolases"/>
    <property type="match status" value="1"/>
</dbReference>
<accession>A0A415ENX4</accession>
<evidence type="ECO:0000256" key="3">
    <source>
        <dbReference type="ARBA" id="ARBA00022741"/>
    </source>
</evidence>
<protein>
    <submittedName>
        <fullName evidence="6">ATP-binding cassette domain-containing protein</fullName>
    </submittedName>
</protein>
<keyword evidence="2" id="KW-0813">Transport</keyword>
<feature type="domain" description="ABC transporter" evidence="5">
    <location>
        <begin position="10"/>
        <end position="238"/>
    </location>
</feature>
<dbReference type="InterPro" id="IPR025302">
    <property type="entry name" value="DrrA1/2-like_C"/>
</dbReference>
<dbReference type="PANTHER" id="PTHR42711">
    <property type="entry name" value="ABC TRANSPORTER ATP-BINDING PROTEIN"/>
    <property type="match status" value="1"/>
</dbReference>
<evidence type="ECO:0000259" key="5">
    <source>
        <dbReference type="PROSITE" id="PS50893"/>
    </source>
</evidence>
<evidence type="ECO:0000256" key="1">
    <source>
        <dbReference type="ARBA" id="ARBA00005417"/>
    </source>
</evidence>
<dbReference type="Pfam" id="PF13732">
    <property type="entry name" value="DrrA1-3_C"/>
    <property type="match status" value="1"/>
</dbReference>
<keyword evidence="3" id="KW-0547">Nucleotide-binding</keyword>
<name>A0A415ENX4_ENTCA</name>
<dbReference type="GO" id="GO:0005524">
    <property type="term" value="F:ATP binding"/>
    <property type="evidence" value="ECO:0007669"/>
    <property type="project" value="UniProtKB-KW"/>
</dbReference>
<evidence type="ECO:0000313" key="6">
    <source>
        <dbReference type="EMBL" id="RHK04569.1"/>
    </source>
</evidence>
<comment type="caution">
    <text evidence="6">The sequence shown here is derived from an EMBL/GenBank/DDBJ whole genome shotgun (WGS) entry which is preliminary data.</text>
</comment>
<comment type="similarity">
    <text evidence="1">Belongs to the ABC transporter superfamily.</text>
</comment>
<dbReference type="PROSITE" id="PS50893">
    <property type="entry name" value="ABC_TRANSPORTER_2"/>
    <property type="match status" value="1"/>
</dbReference>
<dbReference type="AlphaFoldDB" id="A0A415ENX4"/>
<dbReference type="SUPFAM" id="SSF52540">
    <property type="entry name" value="P-loop containing nucleoside triphosphate hydrolases"/>
    <property type="match status" value="1"/>
</dbReference>
<proteinExistence type="inferred from homology"/>
<dbReference type="PANTHER" id="PTHR42711:SF5">
    <property type="entry name" value="ABC TRANSPORTER ATP-BINDING PROTEIN NATA"/>
    <property type="match status" value="1"/>
</dbReference>
<organism evidence="6 7">
    <name type="scientific">Enterococcus casseliflavus</name>
    <name type="common">Enterococcus flavescens</name>
    <dbReference type="NCBI Taxonomy" id="37734"/>
    <lineage>
        <taxon>Bacteria</taxon>
        <taxon>Bacillati</taxon>
        <taxon>Bacillota</taxon>
        <taxon>Bacilli</taxon>
        <taxon>Lactobacillales</taxon>
        <taxon>Enterococcaceae</taxon>
        <taxon>Enterococcus</taxon>
    </lineage>
</organism>
<evidence type="ECO:0000256" key="2">
    <source>
        <dbReference type="ARBA" id="ARBA00022448"/>
    </source>
</evidence>
<dbReference type="GO" id="GO:0016887">
    <property type="term" value="F:ATP hydrolysis activity"/>
    <property type="evidence" value="ECO:0007669"/>
    <property type="project" value="InterPro"/>
</dbReference>
<dbReference type="InterPro" id="IPR003439">
    <property type="entry name" value="ABC_transporter-like_ATP-bd"/>
</dbReference>
<dbReference type="SMART" id="SM00382">
    <property type="entry name" value="AAA"/>
    <property type="match status" value="1"/>
</dbReference>
<evidence type="ECO:0000313" key="7">
    <source>
        <dbReference type="Proteomes" id="UP000286288"/>
    </source>
</evidence>
<dbReference type="InterPro" id="IPR017871">
    <property type="entry name" value="ABC_transporter-like_CS"/>
</dbReference>
<dbReference type="InterPro" id="IPR050763">
    <property type="entry name" value="ABC_transporter_ATP-binding"/>
</dbReference>
<dbReference type="InterPro" id="IPR027417">
    <property type="entry name" value="P-loop_NTPase"/>
</dbReference>